<dbReference type="AlphaFoldDB" id="A0A839IS40"/>
<dbReference type="Proteomes" id="UP000565262">
    <property type="component" value="Unassembled WGS sequence"/>
</dbReference>
<accession>A0A839IS40</accession>
<dbReference type="RefSeq" id="WP_182809919.1">
    <property type="nucleotide sequence ID" value="NZ_JACJFM010000024.1"/>
</dbReference>
<proteinExistence type="predicted"/>
<reference evidence="1 2" key="1">
    <citation type="submission" date="2020-08" db="EMBL/GenBank/DDBJ databases">
        <title>Oceanospirillum sp. nov. isolated from marine sediment.</title>
        <authorList>
            <person name="Ji X."/>
        </authorList>
    </citation>
    <scope>NUCLEOTIDE SEQUENCE [LARGE SCALE GENOMIC DNA]</scope>
    <source>
        <strain evidence="1 2">D5</strain>
    </source>
</reference>
<sequence length="50" mass="5822">MDFAESLRRYFSDLVSVDDQSWQALLEVSARQAFCSGEHIFLVGYIFNRC</sequence>
<evidence type="ECO:0000313" key="1">
    <source>
        <dbReference type="EMBL" id="MBB1488145.1"/>
    </source>
</evidence>
<keyword evidence="2" id="KW-1185">Reference proteome</keyword>
<name>A0A839IS40_9GAMM</name>
<dbReference type="EMBL" id="JACJFM010000024">
    <property type="protein sequence ID" value="MBB1488145.1"/>
    <property type="molecule type" value="Genomic_DNA"/>
</dbReference>
<gene>
    <name evidence="1" type="ORF">H4O21_16200</name>
</gene>
<comment type="caution">
    <text evidence="1">The sequence shown here is derived from an EMBL/GenBank/DDBJ whole genome shotgun (WGS) entry which is preliminary data.</text>
</comment>
<protein>
    <submittedName>
        <fullName evidence="1">Uncharacterized protein</fullName>
    </submittedName>
</protein>
<evidence type="ECO:0000313" key="2">
    <source>
        <dbReference type="Proteomes" id="UP000565262"/>
    </source>
</evidence>
<organism evidence="1 2">
    <name type="scientific">Oceanospirillum sediminis</name>
    <dbReference type="NCBI Taxonomy" id="2760088"/>
    <lineage>
        <taxon>Bacteria</taxon>
        <taxon>Pseudomonadati</taxon>
        <taxon>Pseudomonadota</taxon>
        <taxon>Gammaproteobacteria</taxon>
        <taxon>Oceanospirillales</taxon>
        <taxon>Oceanospirillaceae</taxon>
        <taxon>Oceanospirillum</taxon>
    </lineage>
</organism>